<feature type="region of interest" description="Disordered" evidence="1">
    <location>
        <begin position="1"/>
        <end position="32"/>
    </location>
</feature>
<sequence>MLTRSSWPRAPTGSRETRHLPEPTFEPDFPIEPDVPVEDDAADHVGPLRRCLVTRERQEREIMLRFVVGPDSTLLGDALVFDVTATLPGRGLWLSARRDVVEMAIKRGVFSKAARKRLIIPERLADRVETVLENRIIELLGLARRAGAAVGGFEKVRERLASGQSALLVAASDGSEAEQARLRGHRQVSVVRPLTAGQLGAVFGRERTVHVSIGPGKLAGMIAVAAGRLAGFRPVEVAQEIATMAESGQREPQPG</sequence>
<dbReference type="Pfam" id="PF04296">
    <property type="entry name" value="YlxR"/>
    <property type="match status" value="1"/>
</dbReference>
<dbReference type="InterPro" id="IPR029064">
    <property type="entry name" value="Ribosomal_eL30-like_sf"/>
</dbReference>
<protein>
    <submittedName>
        <fullName evidence="3">RNA-binding protein</fullName>
    </submittedName>
</protein>
<evidence type="ECO:0000313" key="4">
    <source>
        <dbReference type="Proteomes" id="UP001279553"/>
    </source>
</evidence>
<dbReference type="InterPro" id="IPR007393">
    <property type="entry name" value="YlxR_dom"/>
</dbReference>
<dbReference type="PANTHER" id="PTHR34215">
    <property type="entry name" value="BLL0784 PROTEIN"/>
    <property type="match status" value="1"/>
</dbReference>
<dbReference type="AlphaFoldDB" id="A0AAW9DN53"/>
<dbReference type="SUPFAM" id="SSF64376">
    <property type="entry name" value="YlxR-like"/>
    <property type="match status" value="1"/>
</dbReference>
<dbReference type="InterPro" id="IPR037465">
    <property type="entry name" value="YlxR"/>
</dbReference>
<comment type="caution">
    <text evidence="3">The sequence shown here is derived from an EMBL/GenBank/DDBJ whole genome shotgun (WGS) entry which is preliminary data.</text>
</comment>
<dbReference type="InterPro" id="IPR035931">
    <property type="entry name" value="YlxR-like_sf"/>
</dbReference>
<dbReference type="RefSeq" id="WP_319612964.1">
    <property type="nucleotide sequence ID" value="NZ_JAWXYB010000018.1"/>
</dbReference>
<dbReference type="Gene3D" id="3.30.1230.10">
    <property type="entry name" value="YlxR-like"/>
    <property type="match status" value="1"/>
</dbReference>
<organism evidence="3 4">
    <name type="scientific">Acidiphilium acidophilum</name>
    <name type="common">Thiobacillus acidophilus</name>
    <dbReference type="NCBI Taxonomy" id="76588"/>
    <lineage>
        <taxon>Bacteria</taxon>
        <taxon>Pseudomonadati</taxon>
        <taxon>Pseudomonadota</taxon>
        <taxon>Alphaproteobacteria</taxon>
        <taxon>Acetobacterales</taxon>
        <taxon>Acidocellaceae</taxon>
        <taxon>Acidiphilium</taxon>
    </lineage>
</organism>
<name>A0AAW9DN53_ACIAO</name>
<evidence type="ECO:0000313" key="3">
    <source>
        <dbReference type="EMBL" id="MDX5929989.1"/>
    </source>
</evidence>
<evidence type="ECO:0000259" key="2">
    <source>
        <dbReference type="Pfam" id="PF04296"/>
    </source>
</evidence>
<evidence type="ECO:0000256" key="1">
    <source>
        <dbReference type="SAM" id="MobiDB-lite"/>
    </source>
</evidence>
<dbReference type="SUPFAM" id="SSF55315">
    <property type="entry name" value="L30e-like"/>
    <property type="match status" value="1"/>
</dbReference>
<dbReference type="Gene3D" id="3.30.1330.30">
    <property type="match status" value="1"/>
</dbReference>
<gene>
    <name evidence="3" type="ORF">SIL87_04320</name>
</gene>
<dbReference type="PANTHER" id="PTHR34215:SF1">
    <property type="entry name" value="YLXR DOMAIN-CONTAINING PROTEIN"/>
    <property type="match status" value="1"/>
</dbReference>
<proteinExistence type="predicted"/>
<keyword evidence="4" id="KW-1185">Reference proteome</keyword>
<feature type="domain" description="YlxR" evidence="2">
    <location>
        <begin position="49"/>
        <end position="129"/>
    </location>
</feature>
<dbReference type="NCBIfam" id="NF006622">
    <property type="entry name" value="PRK09190.1"/>
    <property type="match status" value="1"/>
</dbReference>
<accession>A0AAW9DN53</accession>
<dbReference type="Proteomes" id="UP001279553">
    <property type="component" value="Unassembled WGS sequence"/>
</dbReference>
<reference evidence="3 4" key="1">
    <citation type="submission" date="2023-11" db="EMBL/GenBank/DDBJ databases">
        <title>MicrobeMod: A computational toolkit for identifying prokaryotic methylation and restriction-modification with nanopore sequencing.</title>
        <authorList>
            <person name="Crits-Christoph A."/>
            <person name="Kang S.C."/>
            <person name="Lee H."/>
            <person name="Ostrov N."/>
        </authorList>
    </citation>
    <scope>NUCLEOTIDE SEQUENCE [LARGE SCALE GENOMIC DNA]</scope>
    <source>
        <strain evidence="3 4">DSMZ 700</strain>
    </source>
</reference>
<dbReference type="EMBL" id="JAWXYB010000018">
    <property type="protein sequence ID" value="MDX5929989.1"/>
    <property type="molecule type" value="Genomic_DNA"/>
</dbReference>